<feature type="domain" description="Calcineurin-like phosphoesterase" evidence="1">
    <location>
        <begin position="253"/>
        <end position="411"/>
    </location>
</feature>
<dbReference type="CDD" id="cd07379">
    <property type="entry name" value="MPP_239FB"/>
    <property type="match status" value="1"/>
</dbReference>
<organism evidence="2 3">
    <name type="scientific">Aspergillus oryzae</name>
    <name type="common">Yellow koji mold</name>
    <dbReference type="NCBI Taxonomy" id="5062"/>
    <lineage>
        <taxon>Eukaryota</taxon>
        <taxon>Fungi</taxon>
        <taxon>Dikarya</taxon>
        <taxon>Ascomycota</taxon>
        <taxon>Pezizomycotina</taxon>
        <taxon>Eurotiomycetes</taxon>
        <taxon>Eurotiomycetidae</taxon>
        <taxon>Eurotiales</taxon>
        <taxon>Aspergillaceae</taxon>
        <taxon>Aspergillus</taxon>
        <taxon>Aspergillus subgen. Circumdati</taxon>
    </lineage>
</organism>
<dbReference type="InterPro" id="IPR029052">
    <property type="entry name" value="Metallo-depent_PP-like"/>
</dbReference>
<dbReference type="GO" id="GO:0016787">
    <property type="term" value="F:hydrolase activity"/>
    <property type="evidence" value="ECO:0007669"/>
    <property type="project" value="InterPro"/>
</dbReference>
<dbReference type="PANTHER" id="PTHR12905:SF18">
    <property type="entry name" value="ESTER HYDROLASE, PUTATIVE (AFU_ORTHOLOGUE AFUA_4G03130)-RELATED"/>
    <property type="match status" value="1"/>
</dbReference>
<dbReference type="InterPro" id="IPR051693">
    <property type="entry name" value="UPF0046_metallophosphoest"/>
</dbReference>
<dbReference type="SUPFAM" id="SSF56300">
    <property type="entry name" value="Metallo-dependent phosphatases"/>
    <property type="match status" value="1"/>
</dbReference>
<accession>A0A1S9DJC5</accession>
<protein>
    <submittedName>
        <fullName evidence="2">Metallophosphoesterase</fullName>
    </submittedName>
</protein>
<dbReference type="EMBL" id="MKZY01000005">
    <property type="protein sequence ID" value="OOO09165.1"/>
    <property type="molecule type" value="Genomic_DNA"/>
</dbReference>
<dbReference type="Pfam" id="PF00149">
    <property type="entry name" value="Metallophos"/>
    <property type="match status" value="1"/>
</dbReference>
<dbReference type="eggNOG" id="KOG3947">
    <property type="taxonomic scope" value="Eukaryota"/>
</dbReference>
<reference evidence="2 3" key="1">
    <citation type="submission" date="2016-10" db="EMBL/GenBank/DDBJ databases">
        <title>Genome sequencing of Aspergillus oryzae BCC7051.</title>
        <authorList>
            <person name="Thammarongtham C."/>
            <person name="Vorapreeda T."/>
            <person name="Nookaew I."/>
            <person name="Srisuk T."/>
            <person name="Land M."/>
            <person name="Jeennor S."/>
            <person name="Laoteng K."/>
        </authorList>
    </citation>
    <scope>NUCLEOTIDE SEQUENCE [LARGE SCALE GENOMIC DNA]</scope>
    <source>
        <strain evidence="2 3">BCC7051</strain>
    </source>
</reference>
<name>A0A1S9DJC5_ASPOZ</name>
<dbReference type="OrthoDB" id="630188at2759"/>
<dbReference type="Gene3D" id="3.60.21.10">
    <property type="match status" value="1"/>
</dbReference>
<dbReference type="PANTHER" id="PTHR12905">
    <property type="entry name" value="METALLOPHOSPHOESTERASE"/>
    <property type="match status" value="1"/>
</dbReference>
<sequence>MSENFDLDKDLEVSGIVVAGHIGDKLVSDVQQELEKKRDTIQQRDRQIQLHWNAECDAVMFYFDIVIKPSIAILEDRPCLNRWFVQYHDRPKGTSIYKPRVEKGTYNVLIVIEPGAGFPRFYEGSHVESENEAMAPAVSTYAVEIPHQKGAVVVFDATLGRRDSAVEGIGASCIMLIFTVSLMMPLFGKQGNSLDELLNRPRPSAWQQFMKQPCIFLARKLYTWQSTIAAQPVKDPVSVVCISDTHNCQPSLPDGDILIHAGDLTQSGPLKEIQATLDWLRAQPHTTKIVIAGNHDLCLDHNFHRPKVEEETPDWGDIVYLQNSEVSITCSNGRHLRVYGSPYSPRQGNWAFQYPRSEDFWGNRVPANIDILITHGPPRAHLDLLNLGCTYLLQTLWRVRPRLHVFGHVHEGAGTEWLQFDALQSAYERTVVSGGGIWNLIYTMKEFVGKFFRPATEAKCLLINASIVGGLRDHERRQPVKLFI</sequence>
<evidence type="ECO:0000313" key="3">
    <source>
        <dbReference type="Proteomes" id="UP000190312"/>
    </source>
</evidence>
<gene>
    <name evidence="2" type="ORF">OAory_01104610</name>
</gene>
<proteinExistence type="predicted"/>
<evidence type="ECO:0000259" key="1">
    <source>
        <dbReference type="Pfam" id="PF00149"/>
    </source>
</evidence>
<dbReference type="InterPro" id="IPR004843">
    <property type="entry name" value="Calcineurin-like_PHP"/>
</dbReference>
<evidence type="ECO:0000313" key="2">
    <source>
        <dbReference type="EMBL" id="OOO09165.1"/>
    </source>
</evidence>
<dbReference type="VEuPathDB" id="FungiDB:AO090038000319"/>
<dbReference type="AlphaFoldDB" id="A0A1S9DJC5"/>
<dbReference type="Proteomes" id="UP000190312">
    <property type="component" value="Unassembled WGS sequence"/>
</dbReference>
<comment type="caution">
    <text evidence="2">The sequence shown here is derived from an EMBL/GenBank/DDBJ whole genome shotgun (WGS) entry which is preliminary data.</text>
</comment>